<sequence length="101" mass="11557">MHKAYKKRRALGFRALILGAPRKAFDSWISLALLTFHCLLCGGVRLWRWCVAWTWWGGRGGGRSGVVVRWCYGGDEVMMVVSWRRWRWRSAGGDGGDDGRL</sequence>
<evidence type="ECO:0000313" key="1">
    <source>
        <dbReference type="EMBL" id="GJS67117.1"/>
    </source>
</evidence>
<protein>
    <submittedName>
        <fullName evidence="1">Uncharacterized protein</fullName>
    </submittedName>
</protein>
<organism evidence="1 2">
    <name type="scientific">Tanacetum coccineum</name>
    <dbReference type="NCBI Taxonomy" id="301880"/>
    <lineage>
        <taxon>Eukaryota</taxon>
        <taxon>Viridiplantae</taxon>
        <taxon>Streptophyta</taxon>
        <taxon>Embryophyta</taxon>
        <taxon>Tracheophyta</taxon>
        <taxon>Spermatophyta</taxon>
        <taxon>Magnoliopsida</taxon>
        <taxon>eudicotyledons</taxon>
        <taxon>Gunneridae</taxon>
        <taxon>Pentapetalae</taxon>
        <taxon>asterids</taxon>
        <taxon>campanulids</taxon>
        <taxon>Asterales</taxon>
        <taxon>Asteraceae</taxon>
        <taxon>Asteroideae</taxon>
        <taxon>Anthemideae</taxon>
        <taxon>Anthemidinae</taxon>
        <taxon>Tanacetum</taxon>
    </lineage>
</organism>
<dbReference type="EMBL" id="BQNB010009695">
    <property type="protein sequence ID" value="GJS67117.1"/>
    <property type="molecule type" value="Genomic_DNA"/>
</dbReference>
<name>A0ABQ4XPX8_9ASTR</name>
<comment type="caution">
    <text evidence="1">The sequence shown here is derived from an EMBL/GenBank/DDBJ whole genome shotgun (WGS) entry which is preliminary data.</text>
</comment>
<proteinExistence type="predicted"/>
<keyword evidence="2" id="KW-1185">Reference proteome</keyword>
<evidence type="ECO:0000313" key="2">
    <source>
        <dbReference type="Proteomes" id="UP001151760"/>
    </source>
</evidence>
<gene>
    <name evidence="1" type="ORF">Tco_0681681</name>
</gene>
<reference evidence="1" key="1">
    <citation type="journal article" date="2022" name="Int. J. Mol. Sci.">
        <title>Draft Genome of Tanacetum Coccineum: Genomic Comparison of Closely Related Tanacetum-Family Plants.</title>
        <authorList>
            <person name="Yamashiro T."/>
            <person name="Shiraishi A."/>
            <person name="Nakayama K."/>
            <person name="Satake H."/>
        </authorList>
    </citation>
    <scope>NUCLEOTIDE SEQUENCE</scope>
</reference>
<dbReference type="Proteomes" id="UP001151760">
    <property type="component" value="Unassembled WGS sequence"/>
</dbReference>
<reference evidence="1" key="2">
    <citation type="submission" date="2022-01" db="EMBL/GenBank/DDBJ databases">
        <authorList>
            <person name="Yamashiro T."/>
            <person name="Shiraishi A."/>
            <person name="Satake H."/>
            <person name="Nakayama K."/>
        </authorList>
    </citation>
    <scope>NUCLEOTIDE SEQUENCE</scope>
</reference>
<accession>A0ABQ4XPX8</accession>